<accession>A0A9P0PFS6</accession>
<organism evidence="1 2">
    <name type="scientific">Acanthoscelides obtectus</name>
    <name type="common">Bean weevil</name>
    <name type="synonym">Bruchus obtectus</name>
    <dbReference type="NCBI Taxonomy" id="200917"/>
    <lineage>
        <taxon>Eukaryota</taxon>
        <taxon>Metazoa</taxon>
        <taxon>Ecdysozoa</taxon>
        <taxon>Arthropoda</taxon>
        <taxon>Hexapoda</taxon>
        <taxon>Insecta</taxon>
        <taxon>Pterygota</taxon>
        <taxon>Neoptera</taxon>
        <taxon>Endopterygota</taxon>
        <taxon>Coleoptera</taxon>
        <taxon>Polyphaga</taxon>
        <taxon>Cucujiformia</taxon>
        <taxon>Chrysomeloidea</taxon>
        <taxon>Chrysomelidae</taxon>
        <taxon>Bruchinae</taxon>
        <taxon>Bruchini</taxon>
        <taxon>Acanthoscelides</taxon>
    </lineage>
</organism>
<protein>
    <submittedName>
        <fullName evidence="1">Uncharacterized protein</fullName>
    </submittedName>
</protein>
<reference evidence="1" key="1">
    <citation type="submission" date="2022-03" db="EMBL/GenBank/DDBJ databases">
        <authorList>
            <person name="Sayadi A."/>
        </authorList>
    </citation>
    <scope>NUCLEOTIDE SEQUENCE</scope>
</reference>
<evidence type="ECO:0000313" key="1">
    <source>
        <dbReference type="EMBL" id="CAH1984380.1"/>
    </source>
</evidence>
<proteinExistence type="predicted"/>
<name>A0A9P0PFS6_ACAOB</name>
<evidence type="ECO:0000313" key="2">
    <source>
        <dbReference type="Proteomes" id="UP001152888"/>
    </source>
</evidence>
<comment type="caution">
    <text evidence="1">The sequence shown here is derived from an EMBL/GenBank/DDBJ whole genome shotgun (WGS) entry which is preliminary data.</text>
</comment>
<dbReference type="EMBL" id="CAKOFQ010006957">
    <property type="protein sequence ID" value="CAH1984380.1"/>
    <property type="molecule type" value="Genomic_DNA"/>
</dbReference>
<dbReference type="Proteomes" id="UP001152888">
    <property type="component" value="Unassembled WGS sequence"/>
</dbReference>
<keyword evidence="2" id="KW-1185">Reference proteome</keyword>
<gene>
    <name evidence="1" type="ORF">ACAOBT_LOCUS16069</name>
</gene>
<sequence length="10" mass="1234">MTRLKIAMNR</sequence>